<dbReference type="RefSeq" id="WP_014165161.1">
    <property type="nucleotide sequence ID" value="NC_016510.2"/>
</dbReference>
<dbReference type="EMBL" id="CP003222">
    <property type="protein sequence ID" value="AEW85882.1"/>
    <property type="molecule type" value="Genomic_DNA"/>
</dbReference>
<dbReference type="eggNOG" id="ENOG5032G4T">
    <property type="taxonomic scope" value="Bacteria"/>
</dbReference>
<proteinExistence type="predicted"/>
<keyword evidence="2" id="KW-1185">Reference proteome</keyword>
<protein>
    <submittedName>
        <fullName evidence="1">Uncharacterized protein</fullName>
    </submittedName>
</protein>
<accession>G8X9D5</accession>
<dbReference type="AlphaFoldDB" id="G8X9D5"/>
<sequence>MAVRLNIPETWDQLSPSQFQKIVSLFHSSEPSIQQEYQAFRILLNARWYQWIKKARIRWLLRTEPRSVWLPFYEFLYQKCTRTVFVPEIKANGKTYYAPNNRLNNLSAVEFAVANDLHVVWRSKQSTEALLLLFHVLYSESKKRAPFDKLALDKKTAEKIPLPVLLATEATFLGSLNHMSSKFPKVFPASQKNKQSKHVSFEKIILAMAKGDLSKLSTIENVNIYKFLEQFQDDIKEANERKRQQR</sequence>
<dbReference type="HOGENOM" id="CLU_1150885_0_0_10"/>
<evidence type="ECO:0000313" key="1">
    <source>
        <dbReference type="EMBL" id="AEW85882.1"/>
    </source>
</evidence>
<reference evidence="1 2" key="1">
    <citation type="journal article" date="2012" name="J. Bacteriol.">
        <title>Genome Sequence of the Fish Pathogen Flavobacterium columnare ATCC 49512.</title>
        <authorList>
            <person name="Tekedar H.C."/>
            <person name="Karsi A."/>
            <person name="Gillaspy A.F."/>
            <person name="Dyer D.W."/>
            <person name="Benton N.R."/>
            <person name="Zaitshik J."/>
            <person name="Vamenta S."/>
            <person name="Banes M.M."/>
            <person name="Gulsoy N."/>
            <person name="Aboko-Cole M."/>
            <person name="Waldbieser G.C."/>
            <person name="Lawrence M.L."/>
        </authorList>
    </citation>
    <scope>NUCLEOTIDE SEQUENCE [LARGE SCALE GENOMIC DNA]</scope>
    <source>
        <strain evidence="2">ATCC 49512 / CIP 103533 / TG 44/87</strain>
    </source>
</reference>
<gene>
    <name evidence="1" type="ordered locus">FCOL_05285</name>
</gene>
<dbReference type="STRING" id="1041826.FCOL_05285"/>
<organism evidence="1 2">
    <name type="scientific">Flavobacterium columnare (strain ATCC 49512 / CIP 103533 / TG 44/87)</name>
    <dbReference type="NCBI Taxonomy" id="1041826"/>
    <lineage>
        <taxon>Bacteria</taxon>
        <taxon>Pseudomonadati</taxon>
        <taxon>Bacteroidota</taxon>
        <taxon>Flavobacteriia</taxon>
        <taxon>Flavobacteriales</taxon>
        <taxon>Flavobacteriaceae</taxon>
        <taxon>Flavobacterium</taxon>
    </lineage>
</organism>
<name>G8X9D5_FLACA</name>
<evidence type="ECO:0000313" key="2">
    <source>
        <dbReference type="Proteomes" id="UP000005638"/>
    </source>
</evidence>
<dbReference type="Proteomes" id="UP000005638">
    <property type="component" value="Chromosome"/>
</dbReference>
<dbReference type="KEGG" id="fco:FCOL_05285"/>